<name>A0AAU7V717_9ACTO</name>
<protein>
    <submittedName>
        <fullName evidence="2">DNA polymerase III subunit delta</fullName>
        <ecNumber evidence="2">2.7.7.7</ecNumber>
    </submittedName>
</protein>
<accession>A0AAU7V717</accession>
<dbReference type="SUPFAM" id="SSF52540">
    <property type="entry name" value="P-loop containing nucleoside triphosphate hydrolases"/>
    <property type="match status" value="1"/>
</dbReference>
<dbReference type="Pfam" id="PF13177">
    <property type="entry name" value="DNA_pol3_delta2"/>
    <property type="match status" value="1"/>
</dbReference>
<keyword evidence="2" id="KW-0548">Nucleotidyltransferase</keyword>
<dbReference type="GO" id="GO:0006261">
    <property type="term" value="P:DNA-templated DNA replication"/>
    <property type="evidence" value="ECO:0007669"/>
    <property type="project" value="TreeGrafter"/>
</dbReference>
<dbReference type="GO" id="GO:0003887">
    <property type="term" value="F:DNA-directed DNA polymerase activity"/>
    <property type="evidence" value="ECO:0007669"/>
    <property type="project" value="UniProtKB-EC"/>
</dbReference>
<evidence type="ECO:0000313" key="2">
    <source>
        <dbReference type="EMBL" id="XBW07875.1"/>
    </source>
</evidence>
<dbReference type="PANTHER" id="PTHR11669:SF8">
    <property type="entry name" value="DNA POLYMERASE III SUBUNIT DELTA"/>
    <property type="match status" value="1"/>
</dbReference>
<sequence>MSVWDRLIGQAGAVEQLRAAAAAGRRALAGDERAKVAHSWLFTGPPGSGRSVAARCLAAALQCTGAEPGCGECSGCRSVLAGSHPDVNELTTEAMTYKVEEVRGWLEVAYSRPSLGRWRVLIVEDADRMTPQTSNVILKSLEEPPAQTLWLLCAPSPDDLLITVRSRCRQLRLTTPPVDSLTKLLMQEAGVSQDQAHLAAQISQSHVGYARALARDPQLRQAQVEALMTALRPQSVGEAVVAAQQLLDLAKKNSVNRLEERNAEELATFKQNLGLQPGERVPRPVQAQIRQLEEDQKRRAKRSLADELDRILVDLLGFFRDVTVVQLGSPVPPINPDLMDQVSWWAERVDARGVVDRTEAINLARERLQTNVATTLMLEALLISLVRPDLAN</sequence>
<dbReference type="NCBIfam" id="NF005926">
    <property type="entry name" value="PRK07940.1"/>
    <property type="match status" value="1"/>
</dbReference>
<feature type="domain" description="AAA+ ATPase" evidence="1">
    <location>
        <begin position="36"/>
        <end position="176"/>
    </location>
</feature>
<gene>
    <name evidence="2" type="ORF">SAC06_09550</name>
</gene>
<dbReference type="EC" id="2.7.7.7" evidence="2"/>
<dbReference type="Gene3D" id="3.40.50.300">
    <property type="entry name" value="P-loop containing nucleotide triphosphate hydrolases"/>
    <property type="match status" value="1"/>
</dbReference>
<dbReference type="KEGG" id="sapp:SAC06_09550"/>
<dbReference type="PANTHER" id="PTHR11669">
    <property type="entry name" value="REPLICATION FACTOR C / DNA POLYMERASE III GAMMA-TAU SUBUNIT"/>
    <property type="match status" value="1"/>
</dbReference>
<dbReference type="InterPro" id="IPR050238">
    <property type="entry name" value="DNA_Rep/Repair_Clamp_Loader"/>
</dbReference>
<dbReference type="SMART" id="SM00382">
    <property type="entry name" value="AAA"/>
    <property type="match status" value="1"/>
</dbReference>
<dbReference type="AlphaFoldDB" id="A0AAU7V717"/>
<dbReference type="InterPro" id="IPR027417">
    <property type="entry name" value="P-loop_NTPase"/>
</dbReference>
<proteinExistence type="predicted"/>
<dbReference type="RefSeq" id="WP_350258076.1">
    <property type="nucleotide sequence ID" value="NZ_CP138335.1"/>
</dbReference>
<keyword evidence="2" id="KW-0808">Transferase</keyword>
<dbReference type="InterPro" id="IPR003593">
    <property type="entry name" value="AAA+_ATPase"/>
</dbReference>
<evidence type="ECO:0000259" key="1">
    <source>
        <dbReference type="SMART" id="SM00382"/>
    </source>
</evidence>
<organism evidence="2">
    <name type="scientific">Scrofimicrobium appendicitidis</name>
    <dbReference type="NCBI Taxonomy" id="3079930"/>
    <lineage>
        <taxon>Bacteria</taxon>
        <taxon>Bacillati</taxon>
        <taxon>Actinomycetota</taxon>
        <taxon>Actinomycetes</taxon>
        <taxon>Actinomycetales</taxon>
        <taxon>Actinomycetaceae</taxon>
        <taxon>Scrofimicrobium</taxon>
    </lineage>
</organism>
<dbReference type="EMBL" id="CP138335">
    <property type="protein sequence ID" value="XBW07875.1"/>
    <property type="molecule type" value="Genomic_DNA"/>
</dbReference>
<reference evidence="2" key="1">
    <citation type="submission" date="2023-11" db="EMBL/GenBank/DDBJ databases">
        <title>Scrofimicrobium hongkongense sp. nov., isolated from a patient with peritonitis.</title>
        <authorList>
            <person name="Lao H.Y."/>
            <person name="Wong A.Y.P."/>
            <person name="Ng T.L."/>
            <person name="Wong R.Y.L."/>
            <person name="Yau M.C.Y."/>
            <person name="Lam J.Y.W."/>
            <person name="Siu G.K.H."/>
        </authorList>
    </citation>
    <scope>NUCLEOTIDE SEQUENCE</scope>
    <source>
        <strain evidence="2">R131</strain>
    </source>
</reference>